<accession>A0A5C5XKV2</accession>
<organism evidence="3 4">
    <name type="scientific">Rubinisphaera italica</name>
    <dbReference type="NCBI Taxonomy" id="2527969"/>
    <lineage>
        <taxon>Bacteria</taxon>
        <taxon>Pseudomonadati</taxon>
        <taxon>Planctomycetota</taxon>
        <taxon>Planctomycetia</taxon>
        <taxon>Planctomycetales</taxon>
        <taxon>Planctomycetaceae</taxon>
        <taxon>Rubinisphaera</taxon>
    </lineage>
</organism>
<protein>
    <recommendedName>
        <fullName evidence="2">HD-GYP domain-containing protein</fullName>
    </recommendedName>
</protein>
<feature type="domain" description="HD-GYP" evidence="2">
    <location>
        <begin position="160"/>
        <end position="357"/>
    </location>
</feature>
<dbReference type="PANTHER" id="PTHR43155">
    <property type="entry name" value="CYCLIC DI-GMP PHOSPHODIESTERASE PA4108-RELATED"/>
    <property type="match status" value="1"/>
</dbReference>
<evidence type="ECO:0000259" key="2">
    <source>
        <dbReference type="PROSITE" id="PS51832"/>
    </source>
</evidence>
<dbReference type="OrthoDB" id="9759601at2"/>
<dbReference type="SUPFAM" id="SSF109604">
    <property type="entry name" value="HD-domain/PDEase-like"/>
    <property type="match status" value="1"/>
</dbReference>
<dbReference type="InterPro" id="IPR003607">
    <property type="entry name" value="HD/PDEase_dom"/>
</dbReference>
<dbReference type="CDD" id="cd00077">
    <property type="entry name" value="HDc"/>
    <property type="match status" value="1"/>
</dbReference>
<evidence type="ECO:0000313" key="4">
    <source>
        <dbReference type="Proteomes" id="UP000316095"/>
    </source>
</evidence>
<dbReference type="InterPro" id="IPR037522">
    <property type="entry name" value="HD_GYP_dom"/>
</dbReference>
<keyword evidence="4" id="KW-1185">Reference proteome</keyword>
<dbReference type="Pfam" id="PF13487">
    <property type="entry name" value="HD_5"/>
    <property type="match status" value="1"/>
</dbReference>
<proteinExistence type="predicted"/>
<sequence>MSETTIISLDQLRAGIILPSPIFDGQHENLLLIGKGIQVTQQYLNRLAARGICSVAIESSFADQIRKPQGASLKSIERILKPKPASHSNKTLRAENTQTSPLSQQIHRPHTLEYDESCVTEFKARRAAAGATLAQFLQTVDSSGIREGRQIRGMAVDSIESLMVDMDLFVKLAIDPAELADEYSHCVRVSELAMAIAAVLEYPRNKIEELGIGCLIYKAAENRKLDRHSEQKHNSNEKGQSRLQQNPYHLYESLEAITDLPIGARQVAYQIHERWDGSGAPRQRYGNQIHPLARIAGVADEYVALTTHQDHRRAIEPYQVIEIMLDLAKNRKFEPKVIKALLQTVCLYPLGSYVQLNDGTIAVVVRSNLKAFDKPIVKMLYDSKGQKVPTTSIDLSIVTRLHVTQAMDSERVKKMSNGSSGFRENLLELEFAKC</sequence>
<dbReference type="PANTHER" id="PTHR43155:SF2">
    <property type="entry name" value="CYCLIC DI-GMP PHOSPHODIESTERASE PA4108"/>
    <property type="match status" value="1"/>
</dbReference>
<evidence type="ECO:0000313" key="3">
    <source>
        <dbReference type="EMBL" id="TWT63484.1"/>
    </source>
</evidence>
<dbReference type="Proteomes" id="UP000316095">
    <property type="component" value="Unassembled WGS sequence"/>
</dbReference>
<feature type="compositionally biased region" description="Polar residues" evidence="1">
    <location>
        <begin position="86"/>
        <end position="105"/>
    </location>
</feature>
<name>A0A5C5XKV2_9PLAN</name>
<gene>
    <name evidence="3" type="ORF">Pan54_42370</name>
</gene>
<reference evidence="3 4" key="1">
    <citation type="submission" date="2019-02" db="EMBL/GenBank/DDBJ databases">
        <title>Deep-cultivation of Planctomycetes and their phenomic and genomic characterization uncovers novel biology.</title>
        <authorList>
            <person name="Wiegand S."/>
            <person name="Jogler M."/>
            <person name="Boedeker C."/>
            <person name="Pinto D."/>
            <person name="Vollmers J."/>
            <person name="Rivas-Marin E."/>
            <person name="Kohn T."/>
            <person name="Peeters S.H."/>
            <person name="Heuer A."/>
            <person name="Rast P."/>
            <person name="Oberbeckmann S."/>
            <person name="Bunk B."/>
            <person name="Jeske O."/>
            <person name="Meyerdierks A."/>
            <person name="Storesund J.E."/>
            <person name="Kallscheuer N."/>
            <person name="Luecker S."/>
            <person name="Lage O.M."/>
            <person name="Pohl T."/>
            <person name="Merkel B.J."/>
            <person name="Hornburger P."/>
            <person name="Mueller R.-W."/>
            <person name="Bruemmer F."/>
            <person name="Labrenz M."/>
            <person name="Spormann A.M."/>
            <person name="Op Den Camp H."/>
            <person name="Overmann J."/>
            <person name="Amann R."/>
            <person name="Jetten M.S.M."/>
            <person name="Mascher T."/>
            <person name="Medema M.H."/>
            <person name="Devos D.P."/>
            <person name="Kaster A.-K."/>
            <person name="Ovreas L."/>
            <person name="Rohde M."/>
            <person name="Galperin M.Y."/>
            <person name="Jogler C."/>
        </authorList>
    </citation>
    <scope>NUCLEOTIDE SEQUENCE [LARGE SCALE GENOMIC DNA]</scope>
    <source>
        <strain evidence="3 4">Pan54</strain>
    </source>
</reference>
<dbReference type="PROSITE" id="PS51832">
    <property type="entry name" value="HD_GYP"/>
    <property type="match status" value="1"/>
</dbReference>
<feature type="region of interest" description="Disordered" evidence="1">
    <location>
        <begin position="84"/>
        <end position="105"/>
    </location>
</feature>
<dbReference type="RefSeq" id="WP_146505222.1">
    <property type="nucleotide sequence ID" value="NZ_SJPG01000001.1"/>
</dbReference>
<dbReference type="Gene3D" id="1.10.3210.10">
    <property type="entry name" value="Hypothetical protein af1432"/>
    <property type="match status" value="1"/>
</dbReference>
<dbReference type="AlphaFoldDB" id="A0A5C5XKV2"/>
<evidence type="ECO:0000256" key="1">
    <source>
        <dbReference type="SAM" id="MobiDB-lite"/>
    </source>
</evidence>
<comment type="caution">
    <text evidence="3">The sequence shown here is derived from an EMBL/GenBank/DDBJ whole genome shotgun (WGS) entry which is preliminary data.</text>
</comment>
<dbReference type="EMBL" id="SJPG01000001">
    <property type="protein sequence ID" value="TWT63484.1"/>
    <property type="molecule type" value="Genomic_DNA"/>
</dbReference>